<dbReference type="Proteomes" id="UP000532373">
    <property type="component" value="Unassembled WGS sequence"/>
</dbReference>
<comment type="caution">
    <text evidence="2">The sequence shown here is derived from an EMBL/GenBank/DDBJ whole genome shotgun (WGS) entry which is preliminary data.</text>
</comment>
<dbReference type="InterPro" id="IPR000182">
    <property type="entry name" value="GNAT_dom"/>
</dbReference>
<evidence type="ECO:0000259" key="1">
    <source>
        <dbReference type="PROSITE" id="PS51186"/>
    </source>
</evidence>
<dbReference type="RefSeq" id="WP_184769167.1">
    <property type="nucleotide sequence ID" value="NZ_JACHGI010000003.1"/>
</dbReference>
<dbReference type="CDD" id="cd04301">
    <property type="entry name" value="NAT_SF"/>
    <property type="match status" value="1"/>
</dbReference>
<evidence type="ECO:0000313" key="3">
    <source>
        <dbReference type="Proteomes" id="UP000532373"/>
    </source>
</evidence>
<dbReference type="Gene3D" id="3.40.630.30">
    <property type="match status" value="1"/>
</dbReference>
<sequence length="191" mass="20835">MTDAISPLTPDLWPHFEDLFGKQGACYGCWCTYFRLPPATRRDSNRESNKDHIKARIAAGPPPGLLAFADGQAVGWMQIGPRADVPEFNNAGRGSAPLELGDAIDPAVWAISCFFIRGKARGHGLTHRLVEAGIAFARQSGARMLEACPIDQSNGKNTVSLFVGSTRVFEEAGFARVIERKPGRPLMRLEL</sequence>
<dbReference type="PROSITE" id="PS51186">
    <property type="entry name" value="GNAT"/>
    <property type="match status" value="1"/>
</dbReference>
<dbReference type="GO" id="GO:0016747">
    <property type="term" value="F:acyltransferase activity, transferring groups other than amino-acyl groups"/>
    <property type="evidence" value="ECO:0007669"/>
    <property type="project" value="InterPro"/>
</dbReference>
<feature type="domain" description="N-acetyltransferase" evidence="1">
    <location>
        <begin position="3"/>
        <end position="191"/>
    </location>
</feature>
<dbReference type="SUPFAM" id="SSF55729">
    <property type="entry name" value="Acyl-CoA N-acyltransferases (Nat)"/>
    <property type="match status" value="1"/>
</dbReference>
<accession>A0A8E1WEX7</accession>
<dbReference type="InterPro" id="IPR016181">
    <property type="entry name" value="Acyl_CoA_acyltransferase"/>
</dbReference>
<gene>
    <name evidence="2" type="ORF">HNQ96_002633</name>
</gene>
<name>A0A8E1WEX7_9HYPH</name>
<proteinExistence type="predicted"/>
<protein>
    <submittedName>
        <fullName evidence="2">GNAT superfamily N-acetyltransferase</fullName>
    </submittedName>
</protein>
<reference evidence="2 3" key="1">
    <citation type="submission" date="2020-08" db="EMBL/GenBank/DDBJ databases">
        <title>Genomic Encyclopedia of Type Strains, Phase IV (KMG-IV): sequencing the most valuable type-strain genomes for metagenomic binning, comparative biology and taxonomic classification.</title>
        <authorList>
            <person name="Goeker M."/>
        </authorList>
    </citation>
    <scope>NUCLEOTIDE SEQUENCE [LARGE SCALE GENOMIC DNA]</scope>
    <source>
        <strain evidence="2 3">DSM 17454</strain>
    </source>
</reference>
<evidence type="ECO:0000313" key="2">
    <source>
        <dbReference type="EMBL" id="MBB6466768.1"/>
    </source>
</evidence>
<organism evidence="2 3">
    <name type="scientific">Aminobacter carboxidus</name>
    <dbReference type="NCBI Taxonomy" id="376165"/>
    <lineage>
        <taxon>Bacteria</taxon>
        <taxon>Pseudomonadati</taxon>
        <taxon>Pseudomonadota</taxon>
        <taxon>Alphaproteobacteria</taxon>
        <taxon>Hyphomicrobiales</taxon>
        <taxon>Phyllobacteriaceae</taxon>
        <taxon>Aminobacter</taxon>
    </lineage>
</organism>
<dbReference type="Pfam" id="PF00583">
    <property type="entry name" value="Acetyltransf_1"/>
    <property type="match status" value="1"/>
</dbReference>
<dbReference type="AlphaFoldDB" id="A0A8E1WEX7"/>
<dbReference type="EMBL" id="JACHGI010000003">
    <property type="protein sequence ID" value="MBB6466768.1"/>
    <property type="molecule type" value="Genomic_DNA"/>
</dbReference>